<proteinExistence type="predicted"/>
<keyword evidence="3" id="KW-1185">Reference proteome</keyword>
<evidence type="ECO:0000313" key="3">
    <source>
        <dbReference type="Proteomes" id="UP001463665"/>
    </source>
</evidence>
<evidence type="ECO:0000313" key="2">
    <source>
        <dbReference type="EMBL" id="XAO73170.1"/>
    </source>
</evidence>
<evidence type="ECO:0000256" key="1">
    <source>
        <dbReference type="SAM" id="Phobius"/>
    </source>
</evidence>
<organism evidence="2 3">
    <name type="scientific">Chryseobacterium endophyticum</name>
    <dbReference type="NCBI Taxonomy" id="1854762"/>
    <lineage>
        <taxon>Bacteria</taxon>
        <taxon>Pseudomonadati</taxon>
        <taxon>Bacteroidota</taxon>
        <taxon>Flavobacteriia</taxon>
        <taxon>Flavobacteriales</taxon>
        <taxon>Weeksellaceae</taxon>
        <taxon>Chryseobacterium group</taxon>
        <taxon>Chryseobacterium</taxon>
    </lineage>
</organism>
<feature type="transmembrane region" description="Helical" evidence="1">
    <location>
        <begin position="85"/>
        <end position="107"/>
    </location>
</feature>
<feature type="transmembrane region" description="Helical" evidence="1">
    <location>
        <begin position="119"/>
        <end position="135"/>
    </location>
</feature>
<keyword evidence="1" id="KW-0472">Membrane</keyword>
<dbReference type="Proteomes" id="UP001463665">
    <property type="component" value="Chromosome"/>
</dbReference>
<name>A0AAU6WK81_9FLAO</name>
<dbReference type="RefSeq" id="WP_294294781.1">
    <property type="nucleotide sequence ID" value="NZ_CP154834.1"/>
</dbReference>
<dbReference type="EMBL" id="CP154834">
    <property type="protein sequence ID" value="XAO73170.1"/>
    <property type="molecule type" value="Genomic_DNA"/>
</dbReference>
<evidence type="ECO:0008006" key="4">
    <source>
        <dbReference type="Google" id="ProtNLM"/>
    </source>
</evidence>
<protein>
    <recommendedName>
        <fullName evidence="4">Exosortase F system-associated protein</fullName>
    </recommendedName>
</protein>
<accession>A0AAU6WK81</accession>
<keyword evidence="1" id="KW-1133">Transmembrane helix</keyword>
<dbReference type="AlphaFoldDB" id="A0AAU6WK81"/>
<feature type="transmembrane region" description="Helical" evidence="1">
    <location>
        <begin position="58"/>
        <end position="78"/>
    </location>
</feature>
<gene>
    <name evidence="2" type="ORF">AAFP95_15390</name>
</gene>
<reference evidence="2 3" key="1">
    <citation type="submission" date="2024-04" db="EMBL/GenBank/DDBJ databases">
        <title>Genome sequencing and assembly of rice foliar adapted Chryseobacterium endophyticum OsEnb-ALM-A6.</title>
        <authorList>
            <person name="Kumar S."/>
            <person name="Javed M."/>
            <person name="Chouhan V."/>
            <person name="Charishma K."/>
            <person name="Patel A."/>
            <person name="Kumar M."/>
            <person name="Sahu K.P."/>
            <person name="Kumar A."/>
        </authorList>
    </citation>
    <scope>NUCLEOTIDE SEQUENCE [LARGE SCALE GENOMIC DNA]</scope>
    <source>
        <strain evidence="2 3">OsEnb-ALM-A6</strain>
    </source>
</reference>
<sequence length="144" mass="17093">MKKLIISNFIFLLLLNLLLAVKEYLFMIYNVNSGFDDLTYFHRDAEGSFGFGVFRVSFWWIIYFLLFSLIGASIFNYLKNRLKRSMLLILLVTLQILLSYSVNRLILMNVFGFFKIENILFSVLCVFIFWYLVIYKGKAFVVKK</sequence>
<keyword evidence="1" id="KW-0812">Transmembrane</keyword>